<evidence type="ECO:0000313" key="2">
    <source>
        <dbReference type="RefSeq" id="XP_019894919.2"/>
    </source>
</evidence>
<accession>A0A9J7IG39</accession>
<proteinExistence type="predicted"/>
<sequence length="415" mass="47729">MQVVDASKLANNKLPFSDVKPHIFDITYDCLRRILEHLELSCQFSALQTDPLFGHIILDDIWHPYRKTFFDLSQDTCLSERSPQFQCDFLCVVLSRFPRITRIPINVFTACEKQMKGKTFENVTELGLCNSKSFATDVLCFEVFRTFPGLIGLDVTNVAIDMRNCSVHDHLERVSLVASNIILSKVQTNHLSTQSLFSKNLRSLDFRPRPSCTLPIHFVASYSDLKELTLYTHCIRDTQSLNRILNLVALQTFTLYSYDNYYFSTTDHRIFENILDRRTQGHQKKCTWALEINGIPEKLFFLKTAILQVKILHWSVSKIFHKKRDGSVEWGSDVQDTTQAFHKFVVNNAALKTLVVSNNIMHCRAISGDPDCEDNLQLRRQRKGYERVQIVSTPTKPSDCGQTSDGYVTFIFSTI</sequence>
<dbReference type="AlphaFoldDB" id="A0A9J7IG39"/>
<evidence type="ECO:0000313" key="1">
    <source>
        <dbReference type="Proteomes" id="UP001652621"/>
    </source>
</evidence>
<name>A0A9J7IG39_MUSDO</name>
<dbReference type="VEuPathDB" id="VectorBase:MDOMA2_004483"/>
<dbReference type="Proteomes" id="UP001652621">
    <property type="component" value="Unplaced"/>
</dbReference>
<dbReference type="OrthoDB" id="7202371at2759"/>
<dbReference type="GeneID" id="109614083"/>
<organism evidence="1 2">
    <name type="scientific">Musca domestica</name>
    <name type="common">House fly</name>
    <dbReference type="NCBI Taxonomy" id="7370"/>
    <lineage>
        <taxon>Eukaryota</taxon>
        <taxon>Metazoa</taxon>
        <taxon>Ecdysozoa</taxon>
        <taxon>Arthropoda</taxon>
        <taxon>Hexapoda</taxon>
        <taxon>Insecta</taxon>
        <taxon>Pterygota</taxon>
        <taxon>Neoptera</taxon>
        <taxon>Endopterygota</taxon>
        <taxon>Diptera</taxon>
        <taxon>Brachycera</taxon>
        <taxon>Muscomorpha</taxon>
        <taxon>Muscoidea</taxon>
        <taxon>Muscidae</taxon>
        <taxon>Musca</taxon>
    </lineage>
</organism>
<reference evidence="2 3" key="1">
    <citation type="submission" date="2025-05" db="UniProtKB">
        <authorList>
            <consortium name="RefSeq"/>
        </authorList>
    </citation>
    <scope>IDENTIFICATION</scope>
    <source>
        <strain evidence="2 3">Aabys</strain>
        <tissue evidence="2 3">Whole body</tissue>
    </source>
</reference>
<dbReference type="KEGG" id="mde:109614083"/>
<protein>
    <submittedName>
        <fullName evidence="2 3">Uncharacterized protein LOC109614083</fullName>
    </submittedName>
</protein>
<keyword evidence="1" id="KW-1185">Reference proteome</keyword>
<evidence type="ECO:0000313" key="3">
    <source>
        <dbReference type="RefSeq" id="XP_058975787.1"/>
    </source>
</evidence>
<dbReference type="RefSeq" id="XP_058975787.1">
    <property type="nucleotide sequence ID" value="XM_059119804.1"/>
</dbReference>
<dbReference type="RefSeq" id="XP_019894919.2">
    <property type="nucleotide sequence ID" value="XM_020039360.2"/>
</dbReference>
<gene>
    <name evidence="2 3" type="primary">LOC109614083</name>
</gene>